<name>A0AAV9X430_9PEZI</name>
<sequence>MDLILPELMAPFSACTASVLIGGYGFPRGLPPEAPNYDHLAWPTSSSSGNDGMDARLARFGMTEVRMLTPDGEIFLYRKLEDQFNEAIYYSQLLSDINLPSSLMCPFAEKYYDMNVKTARADLFGGLLFGLVLDEPANILARSGSNDRNFAESLDLGFYTNYGGDCFSEVVDFRPDYFCQLLPQRCKYSMDSDNSKYDTPNPTKLHRMKSSAYRIYGEMDNCYCCQTQDAGHQNHLYQYSYSQPIEPIQENVPRHPPLAGVPKIPENFVNSQITAFITTETVKTSSSAGATSSICDSQNMNQSSHIQTNTISLSDVGILTPHIAEEQGSPALQNSLSPILLQSTTSSTSETRTRKQKHHALKPDKIYTCQAHNIQTSSDRLFGEHMWQVHEIKYFACPNCSWRTARLDNLKRDHTPRCQQKLQKAAQLLLPAGSKTSKRVSLKDLTKPLTFPTTPISIEGYHDTPASKTPNRMAPDLKISQEEMFREMQRKLMELEQENRSLREDRSILEDDLEEARCDRDMWHEECKRLRQENRRRLKQDDNGRGSRKKDEKTKIPEKI</sequence>
<dbReference type="Proteomes" id="UP001365542">
    <property type="component" value="Unassembled WGS sequence"/>
</dbReference>
<organism evidence="2 3">
    <name type="scientific">Orbilia ellipsospora</name>
    <dbReference type="NCBI Taxonomy" id="2528407"/>
    <lineage>
        <taxon>Eukaryota</taxon>
        <taxon>Fungi</taxon>
        <taxon>Dikarya</taxon>
        <taxon>Ascomycota</taxon>
        <taxon>Pezizomycotina</taxon>
        <taxon>Orbiliomycetes</taxon>
        <taxon>Orbiliales</taxon>
        <taxon>Orbiliaceae</taxon>
        <taxon>Orbilia</taxon>
    </lineage>
</organism>
<evidence type="ECO:0000313" key="2">
    <source>
        <dbReference type="EMBL" id="KAK6535385.1"/>
    </source>
</evidence>
<evidence type="ECO:0000256" key="1">
    <source>
        <dbReference type="SAM" id="MobiDB-lite"/>
    </source>
</evidence>
<reference evidence="2 3" key="1">
    <citation type="submission" date="2019-10" db="EMBL/GenBank/DDBJ databases">
        <authorList>
            <person name="Palmer J.M."/>
        </authorList>
    </citation>
    <scope>NUCLEOTIDE SEQUENCE [LARGE SCALE GENOMIC DNA]</scope>
    <source>
        <strain evidence="2 3">TWF694</strain>
    </source>
</reference>
<dbReference type="EMBL" id="JAVHJO010000010">
    <property type="protein sequence ID" value="KAK6535385.1"/>
    <property type="molecule type" value="Genomic_DNA"/>
</dbReference>
<feature type="region of interest" description="Disordered" evidence="1">
    <location>
        <begin position="532"/>
        <end position="560"/>
    </location>
</feature>
<comment type="caution">
    <text evidence="2">The sequence shown here is derived from an EMBL/GenBank/DDBJ whole genome shotgun (WGS) entry which is preliminary data.</text>
</comment>
<gene>
    <name evidence="2" type="ORF">TWF694_001846</name>
</gene>
<accession>A0AAV9X430</accession>
<protein>
    <recommendedName>
        <fullName evidence="4">C2H2-type domain-containing protein</fullName>
    </recommendedName>
</protein>
<evidence type="ECO:0000313" key="3">
    <source>
        <dbReference type="Proteomes" id="UP001365542"/>
    </source>
</evidence>
<evidence type="ECO:0008006" key="4">
    <source>
        <dbReference type="Google" id="ProtNLM"/>
    </source>
</evidence>
<proteinExistence type="predicted"/>
<keyword evidence="3" id="KW-1185">Reference proteome</keyword>
<dbReference type="AlphaFoldDB" id="A0AAV9X430"/>